<evidence type="ECO:0000256" key="2">
    <source>
        <dbReference type="ARBA" id="ARBA00023157"/>
    </source>
</evidence>
<dbReference type="AlphaFoldDB" id="A0A6A3EH76"/>
<dbReference type="InterPro" id="IPR000177">
    <property type="entry name" value="Apple"/>
</dbReference>
<dbReference type="Pfam" id="PF14295">
    <property type="entry name" value="PAN_4"/>
    <property type="match status" value="4"/>
</dbReference>
<evidence type="ECO:0000313" key="20">
    <source>
        <dbReference type="Proteomes" id="UP000460718"/>
    </source>
</evidence>
<dbReference type="InterPro" id="IPR003609">
    <property type="entry name" value="Pan_app"/>
</dbReference>
<dbReference type="EMBL" id="QXGA01001148">
    <property type="protein sequence ID" value="KAE9127564.1"/>
    <property type="molecule type" value="Genomic_DNA"/>
</dbReference>
<reference evidence="14 15" key="1">
    <citation type="submission" date="2018-08" db="EMBL/GenBank/DDBJ databases">
        <title>Genomic investigation of the strawberry pathogen Phytophthora fragariae indicates pathogenicity is determined by transcriptional variation in three key races.</title>
        <authorList>
            <person name="Adams T.M."/>
            <person name="Armitage A.D."/>
            <person name="Sobczyk M.K."/>
            <person name="Bates H.J."/>
            <person name="Dunwell J.M."/>
            <person name="Nellist C.F."/>
            <person name="Harrison R.J."/>
        </authorList>
    </citation>
    <scope>NUCLEOTIDE SEQUENCE [LARGE SCALE GENOMIC DNA]</scope>
    <source>
        <strain evidence="13 16">A4</strain>
        <strain evidence="12 17">BC-1</strain>
        <strain evidence="11 21">BC-23</strain>
        <strain evidence="10 15">NOV-27</strain>
        <strain evidence="9 18">NOV-5</strain>
        <strain evidence="7 19">NOV-71</strain>
        <strain evidence="5 14">NOV-9</strain>
        <strain evidence="8 22">ONT-3</strain>
        <strain evidence="6 20">SCRP245</strain>
    </source>
</reference>
<protein>
    <recommendedName>
        <fullName evidence="4">Apple domain-containing protein</fullName>
    </recommendedName>
</protein>
<evidence type="ECO:0000313" key="22">
    <source>
        <dbReference type="Proteomes" id="UP000488956"/>
    </source>
</evidence>
<evidence type="ECO:0000313" key="5">
    <source>
        <dbReference type="EMBL" id="KAE8931261.1"/>
    </source>
</evidence>
<evidence type="ECO:0000259" key="4">
    <source>
        <dbReference type="PROSITE" id="PS50948"/>
    </source>
</evidence>
<name>A0A6A3EH76_9STRA</name>
<keyword evidence="2" id="KW-1015">Disulfide bond</keyword>
<dbReference type="Proteomes" id="UP000476176">
    <property type="component" value="Unassembled WGS sequence"/>
</dbReference>
<dbReference type="EMBL" id="QXGF01001265">
    <property type="protein sequence ID" value="KAE8931261.1"/>
    <property type="molecule type" value="Genomic_DNA"/>
</dbReference>
<dbReference type="CDD" id="cd01100">
    <property type="entry name" value="APPLE_Factor_XI_like"/>
    <property type="match status" value="4"/>
</dbReference>
<dbReference type="EMBL" id="QXFX01001175">
    <property type="protein sequence ID" value="KAE9095143.1"/>
    <property type="molecule type" value="Genomic_DNA"/>
</dbReference>
<evidence type="ECO:0000313" key="9">
    <source>
        <dbReference type="EMBL" id="KAE9127564.1"/>
    </source>
</evidence>
<dbReference type="Pfam" id="PF05199">
    <property type="entry name" value="GMC_oxred_C"/>
    <property type="match status" value="1"/>
</dbReference>
<dbReference type="Proteomes" id="UP000488956">
    <property type="component" value="Unassembled WGS sequence"/>
</dbReference>
<evidence type="ECO:0000313" key="14">
    <source>
        <dbReference type="Proteomes" id="UP000429523"/>
    </source>
</evidence>
<dbReference type="SUPFAM" id="SSF54373">
    <property type="entry name" value="FAD-linked reductases, C-terminal domain"/>
    <property type="match status" value="1"/>
</dbReference>
<evidence type="ECO:0000313" key="13">
    <source>
        <dbReference type="EMBL" id="KAE9296532.1"/>
    </source>
</evidence>
<evidence type="ECO:0000256" key="1">
    <source>
        <dbReference type="ARBA" id="ARBA00022737"/>
    </source>
</evidence>
<dbReference type="SUPFAM" id="SSF51905">
    <property type="entry name" value="FAD/NAD(P)-binding domain"/>
    <property type="match status" value="1"/>
</dbReference>
<evidence type="ECO:0000313" key="7">
    <source>
        <dbReference type="EMBL" id="KAE9094556.1"/>
    </source>
</evidence>
<sequence>MRVWSFNLWAGALLALAAQLVEAQTYDAIVVGSGPGGLVAAEYLSRDPTVSVLILEAGPKSLAATGGTDSPSYAQGSGLTKFDIPGEFDNTIYNAANEQYRVDWITDAYMWLGKLVGGCSSINAALYFRPPDAYVTQTQWPFSAAQMVAKMDENEQIHGHTDKPSTNGVWYTQEGYNIVSKALLAKGYSERTINDAAARNSKSKTFGHAPFTFKNGKRDTPAAAFWGVMSSRSNVKLLTGAKVDYLLRAAGGKATGVVYNGGTQALLSSRGTVLMAAGALSTPKVLIQSGVGPTSQLNLLNGRNGFAGVSQAAGWVTNANVGRNLFDTNVVFASFSHPQMSAFQFKNRPSSATDQYMSGFAGPWTSSGPTLISYENYNFQGRAYEFQSTALTTGFGDFYNRGDAFTLSLYVNNPEGRAASGFDSNGNWKAFNEGNAYFGTSRDLAAMQSYAQNVVKAMVAQGATFLSASGSDDTTVANWVASYGGRITHHFGGSCYASSDTADANRCADEKLRVIGMNNVFVADASAMREGTVGPYGFIMYIGREAADQAKSFIAANGNGGGGGGSNSTCSSFETGVDYLNNDLSSSPSSTAAGCCAICSATAGCKAFTWTDQSGGTCWLKSGKGSTQSKSGAISAVLQTSSTSSCSTIEDNTDYTGADIGNKPSASVDGCCSICTATTGCGAYTWTNYNGGTCWLKSSKGSGNTKSGAKSAVVSGSSGGGGGSSTSSCSAIEEGVDYTGNDVGSAVSGTAEGCCAICQAKTGCKAYTWTNYNSGTCWLKSGKSGTTSSSSARSAQVSSSSTSTTCSLVNDVDYKGNDLASAPSAPSGTGAGCCDICRATSGCKAFTWTSQSGGTCWLKSAQGTSSPLTGAVSGAI</sequence>
<dbReference type="EMBL" id="QXGB01001223">
    <property type="protein sequence ID" value="KAE9194635.1"/>
    <property type="molecule type" value="Genomic_DNA"/>
</dbReference>
<dbReference type="Proteomes" id="UP000460718">
    <property type="component" value="Unassembled WGS sequence"/>
</dbReference>
<evidence type="ECO:0000313" key="8">
    <source>
        <dbReference type="EMBL" id="KAE9095143.1"/>
    </source>
</evidence>
<feature type="chain" id="PRO_5036163662" description="Apple domain-containing protein" evidence="3">
    <location>
        <begin position="24"/>
        <end position="876"/>
    </location>
</feature>
<dbReference type="Proteomes" id="UP000433483">
    <property type="component" value="Unassembled WGS sequence"/>
</dbReference>
<evidence type="ECO:0000313" key="16">
    <source>
        <dbReference type="Proteomes" id="UP000437068"/>
    </source>
</evidence>
<evidence type="ECO:0000313" key="15">
    <source>
        <dbReference type="Proteomes" id="UP000433483"/>
    </source>
</evidence>
<evidence type="ECO:0000313" key="6">
    <source>
        <dbReference type="EMBL" id="KAE8990821.1"/>
    </source>
</evidence>
<feature type="domain" description="Apple" evidence="4">
    <location>
        <begin position="729"/>
        <end position="806"/>
    </location>
</feature>
<organism evidence="5 14">
    <name type="scientific">Phytophthora fragariae</name>
    <dbReference type="NCBI Taxonomy" id="53985"/>
    <lineage>
        <taxon>Eukaryota</taxon>
        <taxon>Sar</taxon>
        <taxon>Stramenopiles</taxon>
        <taxon>Oomycota</taxon>
        <taxon>Peronosporomycetes</taxon>
        <taxon>Peronosporales</taxon>
        <taxon>Peronosporaceae</taxon>
        <taxon>Phytophthora</taxon>
    </lineage>
</organism>
<evidence type="ECO:0000313" key="17">
    <source>
        <dbReference type="Proteomes" id="UP000440367"/>
    </source>
</evidence>
<proteinExistence type="predicted"/>
<feature type="domain" description="Apple" evidence="4">
    <location>
        <begin position="570"/>
        <end position="646"/>
    </location>
</feature>
<evidence type="ECO:0000313" key="18">
    <source>
        <dbReference type="Proteomes" id="UP000440732"/>
    </source>
</evidence>
<keyword evidence="15" id="KW-1185">Reference proteome</keyword>
<dbReference type="PANTHER" id="PTHR47190">
    <property type="entry name" value="DEHYDROGENASE, PUTATIVE-RELATED"/>
    <property type="match status" value="1"/>
</dbReference>
<dbReference type="OrthoDB" id="413885at2759"/>
<dbReference type="Pfam" id="PF13450">
    <property type="entry name" value="NAD_binding_8"/>
    <property type="match status" value="1"/>
</dbReference>
<dbReference type="Gene3D" id="3.50.50.60">
    <property type="entry name" value="FAD/NAD(P)-binding domain"/>
    <property type="match status" value="1"/>
</dbReference>
<dbReference type="InterPro" id="IPR000172">
    <property type="entry name" value="GMC_OxRdtase_N"/>
</dbReference>
<dbReference type="Gene3D" id="3.50.4.10">
    <property type="entry name" value="Hepatocyte Growth Factor"/>
    <property type="match status" value="4"/>
</dbReference>
<dbReference type="Proteomes" id="UP000441208">
    <property type="component" value="Unassembled WGS sequence"/>
</dbReference>
<dbReference type="PANTHER" id="PTHR47190:SF2">
    <property type="entry name" value="CELLOBIOSE DEHYDROGENASE (AFU_ORTHOLOGUE AFUA_2G17620)"/>
    <property type="match status" value="1"/>
</dbReference>
<dbReference type="InterPro" id="IPR053208">
    <property type="entry name" value="GMC_Oxidoreductase_CD"/>
</dbReference>
<dbReference type="GO" id="GO:0005576">
    <property type="term" value="C:extracellular region"/>
    <property type="evidence" value="ECO:0007669"/>
    <property type="project" value="InterPro"/>
</dbReference>
<dbReference type="InterPro" id="IPR036188">
    <property type="entry name" value="FAD/NAD-bd_sf"/>
</dbReference>
<dbReference type="Pfam" id="PF00732">
    <property type="entry name" value="GMC_oxred_N"/>
    <property type="match status" value="1"/>
</dbReference>
<dbReference type="EMBL" id="QXGD01001229">
    <property type="protein sequence ID" value="KAE9211290.1"/>
    <property type="molecule type" value="Genomic_DNA"/>
</dbReference>
<dbReference type="EMBL" id="QXGE01001176">
    <property type="protein sequence ID" value="KAE9296532.1"/>
    <property type="molecule type" value="Genomic_DNA"/>
</dbReference>
<dbReference type="Proteomes" id="UP000440732">
    <property type="component" value="Unassembled WGS sequence"/>
</dbReference>
<dbReference type="EMBL" id="QXFW01001436">
    <property type="protein sequence ID" value="KAE8990821.1"/>
    <property type="molecule type" value="Genomic_DNA"/>
</dbReference>
<dbReference type="SMART" id="SM00223">
    <property type="entry name" value="APPLE"/>
    <property type="match status" value="4"/>
</dbReference>
<comment type="caution">
    <text evidence="5">The sequence shown here is derived from an EMBL/GenBank/DDBJ whole genome shotgun (WGS) entry which is preliminary data.</text>
</comment>
<evidence type="ECO:0000313" key="12">
    <source>
        <dbReference type="EMBL" id="KAE9211290.1"/>
    </source>
</evidence>
<dbReference type="PROSITE" id="PS50948">
    <property type="entry name" value="PAN"/>
    <property type="match status" value="2"/>
</dbReference>
<dbReference type="GO" id="GO:0016614">
    <property type="term" value="F:oxidoreductase activity, acting on CH-OH group of donors"/>
    <property type="evidence" value="ECO:0007669"/>
    <property type="project" value="InterPro"/>
</dbReference>
<accession>A0A6A3EH76</accession>
<evidence type="ECO:0000313" key="21">
    <source>
        <dbReference type="Proteomes" id="UP000476176"/>
    </source>
</evidence>
<evidence type="ECO:0000313" key="10">
    <source>
        <dbReference type="EMBL" id="KAE9194635.1"/>
    </source>
</evidence>
<dbReference type="EMBL" id="QXGC01001370">
    <property type="protein sequence ID" value="KAE9204422.1"/>
    <property type="molecule type" value="Genomic_DNA"/>
</dbReference>
<dbReference type="Proteomes" id="UP000437068">
    <property type="component" value="Unassembled WGS sequence"/>
</dbReference>
<dbReference type="Proteomes" id="UP000440367">
    <property type="component" value="Unassembled WGS sequence"/>
</dbReference>
<feature type="signal peptide" evidence="3">
    <location>
        <begin position="1"/>
        <end position="23"/>
    </location>
</feature>
<dbReference type="EMBL" id="QXFZ01001218">
    <property type="protein sequence ID" value="KAE9094556.1"/>
    <property type="molecule type" value="Genomic_DNA"/>
</dbReference>
<dbReference type="PROSITE" id="PS00624">
    <property type="entry name" value="GMC_OXRED_2"/>
    <property type="match status" value="1"/>
</dbReference>
<evidence type="ECO:0000313" key="19">
    <source>
        <dbReference type="Proteomes" id="UP000441208"/>
    </source>
</evidence>
<keyword evidence="1" id="KW-0677">Repeat</keyword>
<dbReference type="Gene3D" id="3.30.410.10">
    <property type="entry name" value="Cholesterol Oxidase, domain 2"/>
    <property type="match status" value="1"/>
</dbReference>
<gene>
    <name evidence="13" type="ORF">PF001_g16824</name>
    <name evidence="12" type="ORF">PF002_g18576</name>
    <name evidence="11" type="ORF">PF004_g17852</name>
    <name evidence="10" type="ORF">PF005_g17610</name>
    <name evidence="9" type="ORF">PF006_g16493</name>
    <name evidence="7" type="ORF">PF007_g17723</name>
    <name evidence="5" type="ORF">PF009_g18675</name>
    <name evidence="8" type="ORF">PF010_g16820</name>
    <name evidence="6" type="ORF">PF011_g18200</name>
</gene>
<keyword evidence="3" id="KW-0732">Signal</keyword>
<evidence type="ECO:0000256" key="3">
    <source>
        <dbReference type="SAM" id="SignalP"/>
    </source>
</evidence>
<dbReference type="InterPro" id="IPR007867">
    <property type="entry name" value="GMC_OxRtase_C"/>
</dbReference>
<dbReference type="Proteomes" id="UP000429523">
    <property type="component" value="Unassembled WGS sequence"/>
</dbReference>
<dbReference type="GO" id="GO:0050660">
    <property type="term" value="F:flavin adenine dinucleotide binding"/>
    <property type="evidence" value="ECO:0007669"/>
    <property type="project" value="InterPro"/>
</dbReference>
<dbReference type="GO" id="GO:0006508">
    <property type="term" value="P:proteolysis"/>
    <property type="evidence" value="ECO:0007669"/>
    <property type="project" value="InterPro"/>
</dbReference>
<evidence type="ECO:0000313" key="11">
    <source>
        <dbReference type="EMBL" id="KAE9204422.1"/>
    </source>
</evidence>